<comment type="caution">
    <text evidence="8">The sequence shown here is derived from an EMBL/GenBank/DDBJ whole genome shotgun (WGS) entry which is preliminary data.</text>
</comment>
<keyword evidence="5 7" id="KW-1133">Transmembrane helix</keyword>
<name>A0A328A604_9STAP</name>
<evidence type="ECO:0000313" key="9">
    <source>
        <dbReference type="Proteomes" id="UP000249579"/>
    </source>
</evidence>
<feature type="transmembrane region" description="Helical" evidence="7">
    <location>
        <begin position="7"/>
        <end position="25"/>
    </location>
</feature>
<dbReference type="OrthoDB" id="3176438at2"/>
<protein>
    <submittedName>
        <fullName evidence="8">CidA/LrgA family protein</fullName>
    </submittedName>
</protein>
<comment type="subcellular location">
    <subcellularLocation>
        <location evidence="1">Cell membrane</location>
        <topology evidence="1">Multi-pass membrane protein</topology>
    </subcellularLocation>
</comment>
<reference evidence="8 9" key="1">
    <citation type="journal article" date="2018" name="Front. Microbiol.">
        <title>Description and Comparative Genomics of Macrococcus caseolyticus subsp. hominis subsp. nov., Macrococcus goetzii sp. nov., Macrococcus epidermidis sp. nov., and Macrococcus bohemicus sp. nov., Novel Macrococci From Human Clinical Material With Virulence Potential and Suspected Uptake of Foreign DNA by Natural Transformation.</title>
        <authorList>
            <person name="Maslanova I."/>
            <person name="Wertheimer Z."/>
            <person name="Sedlacek I."/>
            <person name="Svec P."/>
            <person name="Indrakova A."/>
            <person name="Kovarovic V."/>
            <person name="Schumann P."/>
            <person name="Sproer C."/>
            <person name="Kralova S."/>
            <person name="Sedo O."/>
            <person name="Kristofova L."/>
            <person name="Vrbovska V."/>
            <person name="Fuzik T."/>
            <person name="Petras P."/>
            <person name="Zdrahal Z."/>
            <person name="Ruzickova V."/>
            <person name="Doskar J."/>
            <person name="Pantucek R."/>
        </authorList>
    </citation>
    <scope>NUCLEOTIDE SEQUENCE [LARGE SCALE GENOMIC DNA]</scope>
    <source>
        <strain evidence="8 9">03/115</strain>
    </source>
</reference>
<dbReference type="PANTHER" id="PTHR33931:SF2">
    <property type="entry name" value="HOLIN-LIKE PROTEIN CIDA"/>
    <property type="match status" value="1"/>
</dbReference>
<evidence type="ECO:0000256" key="3">
    <source>
        <dbReference type="ARBA" id="ARBA00022692"/>
    </source>
</evidence>
<dbReference type="PANTHER" id="PTHR33931">
    <property type="entry name" value="HOLIN-LIKE PROTEIN CIDA-RELATED"/>
    <property type="match status" value="1"/>
</dbReference>
<evidence type="ECO:0000256" key="6">
    <source>
        <dbReference type="ARBA" id="ARBA00023136"/>
    </source>
</evidence>
<organism evidence="8 9">
    <name type="scientific">Macrococcoides bohemicum</name>
    <dbReference type="NCBI Taxonomy" id="1903056"/>
    <lineage>
        <taxon>Bacteria</taxon>
        <taxon>Bacillati</taxon>
        <taxon>Bacillota</taxon>
        <taxon>Bacilli</taxon>
        <taxon>Bacillales</taxon>
        <taxon>Staphylococcaceae</taxon>
        <taxon>Macrococcoides</taxon>
    </lineage>
</organism>
<feature type="transmembrane region" description="Helical" evidence="7">
    <location>
        <begin position="90"/>
        <end position="112"/>
    </location>
</feature>
<accession>A0A328A604</accession>
<dbReference type="GO" id="GO:0031640">
    <property type="term" value="P:killing of cells of another organism"/>
    <property type="evidence" value="ECO:0007669"/>
    <property type="project" value="UniProtKB-KW"/>
</dbReference>
<feature type="transmembrane region" description="Helical" evidence="7">
    <location>
        <begin position="31"/>
        <end position="51"/>
    </location>
</feature>
<feature type="transmembrane region" description="Helical" evidence="7">
    <location>
        <begin position="63"/>
        <end position="84"/>
    </location>
</feature>
<evidence type="ECO:0000256" key="7">
    <source>
        <dbReference type="SAM" id="Phobius"/>
    </source>
</evidence>
<proteinExistence type="predicted"/>
<keyword evidence="4" id="KW-0204">Cytolysis</keyword>
<dbReference type="RefSeq" id="WP_111745339.1">
    <property type="nucleotide sequence ID" value="NZ_JBHSQY010000031.1"/>
</dbReference>
<keyword evidence="6 7" id="KW-0472">Membrane</keyword>
<evidence type="ECO:0000256" key="1">
    <source>
        <dbReference type="ARBA" id="ARBA00004651"/>
    </source>
</evidence>
<gene>
    <name evidence="8" type="ORF">BHX94_05585</name>
</gene>
<dbReference type="InterPro" id="IPR005538">
    <property type="entry name" value="LrgA/CidA"/>
</dbReference>
<dbReference type="Proteomes" id="UP000249579">
    <property type="component" value="Unassembled WGS sequence"/>
</dbReference>
<evidence type="ECO:0000313" key="8">
    <source>
        <dbReference type="EMBL" id="RAK49885.1"/>
    </source>
</evidence>
<evidence type="ECO:0000256" key="4">
    <source>
        <dbReference type="ARBA" id="ARBA00022852"/>
    </source>
</evidence>
<evidence type="ECO:0000256" key="2">
    <source>
        <dbReference type="ARBA" id="ARBA00022475"/>
    </source>
</evidence>
<keyword evidence="3 7" id="KW-0812">Transmembrane</keyword>
<dbReference type="Pfam" id="PF03788">
    <property type="entry name" value="LrgA"/>
    <property type="match status" value="1"/>
</dbReference>
<dbReference type="AlphaFoldDB" id="A0A328A604"/>
<dbReference type="EMBL" id="PZJG01000002">
    <property type="protein sequence ID" value="RAK49885.1"/>
    <property type="molecule type" value="Genomic_DNA"/>
</dbReference>
<dbReference type="GO" id="GO:0005886">
    <property type="term" value="C:plasma membrane"/>
    <property type="evidence" value="ECO:0007669"/>
    <property type="project" value="UniProtKB-SubCell"/>
</dbReference>
<keyword evidence="2" id="KW-1003">Cell membrane</keyword>
<evidence type="ECO:0000256" key="5">
    <source>
        <dbReference type="ARBA" id="ARBA00022989"/>
    </source>
</evidence>
<sequence>MVKQSMITLFQILLIILITSVGNFLQQLLHLPIAGSIIGLVLFYILLMTGVVKETWIKSGANLFLTAMIFFFLPSIVGVKNIIGQMDSNFVIFFLLIAFGTVTVAYLSGYIAEKSINRLKGRVQDVSH</sequence>